<evidence type="ECO:0000313" key="3">
    <source>
        <dbReference type="Proteomes" id="UP000293846"/>
    </source>
</evidence>
<dbReference type="AlphaFoldDB" id="A0A4R1AUS0"/>
<dbReference type="InterPro" id="IPR027417">
    <property type="entry name" value="P-loop_NTPase"/>
</dbReference>
<dbReference type="Gene3D" id="3.40.50.300">
    <property type="entry name" value="P-loop containing nucleotide triphosphate hydrolases"/>
    <property type="match status" value="1"/>
</dbReference>
<dbReference type="OrthoDB" id="2930629at2"/>
<feature type="domain" description="AAA+ ATPase" evidence="1">
    <location>
        <begin position="18"/>
        <end position="159"/>
    </location>
</feature>
<protein>
    <recommendedName>
        <fullName evidence="1">AAA+ ATPase domain-containing protein</fullName>
    </recommendedName>
</protein>
<dbReference type="SUPFAM" id="SSF52540">
    <property type="entry name" value="P-loop containing nucleoside triphosphate hydrolases"/>
    <property type="match status" value="1"/>
</dbReference>
<name>A0A4R1AUS0_9BACI</name>
<sequence length="373" mass="42023">MSKKRKFGKKNVIKVDPLAYNIGLIGESGIGKTTLAVEVCNRLVGEDGYILANIGKEDGVDAIPNAIYADIPDWETFEEFVEDIIENRTSDYKDLKVVVYDTIDELFRIAEPEVIRLHNKAHPEKKTNSIKAAFGGFMAGEDKAIELVLDKIWELKSVGVSMMIVGHTKRKNQSDVATGEEYETLTANLTNRYFNAIKTKLHILGVASIDRSIEKQRIKQKVGADKIVGKVTSESRIITFRDDNFNIDSKSRFNEITPQIDLEVDQFIEAIEDAIKKAHNKQSGTKSIEETKVEQEKAKVAEIEKVVEEVNKTKVNPEENEELAEVIKEKFTSADDSTKAKVMEIMKEYNFTSFKDTDTIPTEALRKIVELLG</sequence>
<proteinExistence type="predicted"/>
<keyword evidence="3" id="KW-1185">Reference proteome</keyword>
<dbReference type="Pfam" id="PF13479">
    <property type="entry name" value="AAA_24"/>
    <property type="match status" value="1"/>
</dbReference>
<gene>
    <name evidence="2" type="ORF">E0Y62_25495</name>
</gene>
<dbReference type="SMART" id="SM00382">
    <property type="entry name" value="AAA"/>
    <property type="match status" value="1"/>
</dbReference>
<dbReference type="RefSeq" id="WP_131239257.1">
    <property type="nucleotide sequence ID" value="NZ_SJTH01000079.1"/>
</dbReference>
<evidence type="ECO:0000259" key="1">
    <source>
        <dbReference type="SMART" id="SM00382"/>
    </source>
</evidence>
<dbReference type="EMBL" id="SJTH01000079">
    <property type="protein sequence ID" value="TCJ01139.1"/>
    <property type="molecule type" value="Genomic_DNA"/>
</dbReference>
<reference evidence="2 3" key="1">
    <citation type="submission" date="2019-03" db="EMBL/GenBank/DDBJ databases">
        <authorList>
            <person name="Jensen L."/>
            <person name="Storgaard J."/>
            <person name="Sulaj E."/>
            <person name="Schramm A."/>
            <person name="Marshall I.P.G."/>
        </authorList>
    </citation>
    <scope>NUCLEOTIDE SEQUENCE [LARGE SCALE GENOMIC DNA]</scope>
    <source>
        <strain evidence="2 3">2017H2G3</strain>
    </source>
</reference>
<comment type="caution">
    <text evidence="2">The sequence shown here is derived from an EMBL/GenBank/DDBJ whole genome shotgun (WGS) entry which is preliminary data.</text>
</comment>
<organism evidence="2 3">
    <name type="scientific">Cytobacillus praedii</name>
    <dbReference type="NCBI Taxonomy" id="1742358"/>
    <lineage>
        <taxon>Bacteria</taxon>
        <taxon>Bacillati</taxon>
        <taxon>Bacillota</taxon>
        <taxon>Bacilli</taxon>
        <taxon>Bacillales</taxon>
        <taxon>Bacillaceae</taxon>
        <taxon>Cytobacillus</taxon>
    </lineage>
</organism>
<evidence type="ECO:0000313" key="2">
    <source>
        <dbReference type="EMBL" id="TCJ01139.1"/>
    </source>
</evidence>
<accession>A0A4R1AUS0</accession>
<dbReference type="InterPro" id="IPR003593">
    <property type="entry name" value="AAA+_ATPase"/>
</dbReference>
<dbReference type="Proteomes" id="UP000293846">
    <property type="component" value="Unassembled WGS sequence"/>
</dbReference>